<dbReference type="EMBL" id="RDQH01000336">
    <property type="protein sequence ID" value="RXH86995.1"/>
    <property type="molecule type" value="Genomic_DNA"/>
</dbReference>
<gene>
    <name evidence="5" type="ORF">DVH24_028495</name>
</gene>
<evidence type="ECO:0000256" key="3">
    <source>
        <dbReference type="SAM" id="MobiDB-lite"/>
    </source>
</evidence>
<dbReference type="InterPro" id="IPR059002">
    <property type="entry name" value="IBH1_N"/>
</dbReference>
<evidence type="ECO:0000256" key="2">
    <source>
        <dbReference type="ARBA" id="ARBA00023163"/>
    </source>
</evidence>
<accession>A0A498IXD2</accession>
<evidence type="ECO:0000313" key="5">
    <source>
        <dbReference type="EMBL" id="RXH86995.1"/>
    </source>
</evidence>
<feature type="domain" description="IBH1-like N-terminal" evidence="4">
    <location>
        <begin position="7"/>
        <end position="80"/>
    </location>
</feature>
<dbReference type="Pfam" id="PF26576">
    <property type="entry name" value="IBH1_N"/>
    <property type="match status" value="2"/>
</dbReference>
<evidence type="ECO:0000256" key="1">
    <source>
        <dbReference type="ARBA" id="ARBA00023015"/>
    </source>
</evidence>
<keyword evidence="1" id="KW-0805">Transcription regulation</keyword>
<sequence>MNSPNPNSLKSRFTKGLVKALIRINKNHPRSSSSPSISSSPREIRRRYHKIKTAANASMACAVGTRRAWSRALLWKIQNQARNSGVVRRSIGSSSHYSMKKIIEQNKVNELRKVVPGGEGMDTWSLLEETAHYMKCLTTQRLSLRPNYTTFKSRFAKGFLQALKRINTQRSISSTNVLPPSPREMCRRYLSVKNAADASMASAVGTRRAWSRALLTKINRSHKGSRIFNCSSRRTDDSKKMMMMTMMKKCDDGDEEEEEKEEKETGIVCEVNQLRKFVPGGEAMDICSLLDEAAHYIKCLNTQKLLDCPVAGRWWPCRLAS</sequence>
<dbReference type="Proteomes" id="UP000290289">
    <property type="component" value="Chromosome 10"/>
</dbReference>
<feature type="domain" description="IBH1-like N-terminal" evidence="4">
    <location>
        <begin position="149"/>
        <end position="221"/>
    </location>
</feature>
<proteinExistence type="predicted"/>
<dbReference type="AlphaFoldDB" id="A0A498IXD2"/>
<evidence type="ECO:0000313" key="6">
    <source>
        <dbReference type="Proteomes" id="UP000290289"/>
    </source>
</evidence>
<keyword evidence="6" id="KW-1185">Reference proteome</keyword>
<name>A0A498IXD2_MALDO</name>
<dbReference type="PANTHER" id="PTHR33124:SF40">
    <property type="entry name" value="TRANSCRIPTION FACTOR IBH1"/>
    <property type="match status" value="1"/>
</dbReference>
<reference evidence="5 6" key="1">
    <citation type="submission" date="2018-10" db="EMBL/GenBank/DDBJ databases">
        <title>A high-quality apple genome assembly.</title>
        <authorList>
            <person name="Hu J."/>
        </authorList>
    </citation>
    <scope>NUCLEOTIDE SEQUENCE [LARGE SCALE GENOMIC DNA]</scope>
    <source>
        <strain evidence="6">cv. HFTH1</strain>
        <tissue evidence="5">Young leaf</tissue>
    </source>
</reference>
<feature type="region of interest" description="Disordered" evidence="3">
    <location>
        <begin position="24"/>
        <end position="43"/>
    </location>
</feature>
<dbReference type="GO" id="GO:0006355">
    <property type="term" value="P:regulation of DNA-templated transcription"/>
    <property type="evidence" value="ECO:0007669"/>
    <property type="project" value="InterPro"/>
</dbReference>
<organism evidence="5 6">
    <name type="scientific">Malus domestica</name>
    <name type="common">Apple</name>
    <name type="synonym">Pyrus malus</name>
    <dbReference type="NCBI Taxonomy" id="3750"/>
    <lineage>
        <taxon>Eukaryota</taxon>
        <taxon>Viridiplantae</taxon>
        <taxon>Streptophyta</taxon>
        <taxon>Embryophyta</taxon>
        <taxon>Tracheophyta</taxon>
        <taxon>Spermatophyta</taxon>
        <taxon>Magnoliopsida</taxon>
        <taxon>eudicotyledons</taxon>
        <taxon>Gunneridae</taxon>
        <taxon>Pentapetalae</taxon>
        <taxon>rosids</taxon>
        <taxon>fabids</taxon>
        <taxon>Rosales</taxon>
        <taxon>Rosaceae</taxon>
        <taxon>Amygdaloideae</taxon>
        <taxon>Maleae</taxon>
        <taxon>Malus</taxon>
    </lineage>
</organism>
<evidence type="ECO:0000259" key="4">
    <source>
        <dbReference type="Pfam" id="PF26576"/>
    </source>
</evidence>
<dbReference type="PANTHER" id="PTHR33124">
    <property type="entry name" value="TRANSCRIPTION FACTOR IBH1-LIKE 1"/>
    <property type="match status" value="1"/>
</dbReference>
<feature type="compositionally biased region" description="Low complexity" evidence="3">
    <location>
        <begin position="30"/>
        <end position="41"/>
    </location>
</feature>
<comment type="caution">
    <text evidence="5">The sequence shown here is derived from an EMBL/GenBank/DDBJ whole genome shotgun (WGS) entry which is preliminary data.</text>
</comment>
<keyword evidence="2" id="KW-0804">Transcription</keyword>
<dbReference type="InterPro" id="IPR044660">
    <property type="entry name" value="IBH1-like"/>
</dbReference>
<protein>
    <recommendedName>
        <fullName evidence="4">IBH1-like N-terminal domain-containing protein</fullName>
    </recommendedName>
</protein>